<keyword evidence="2" id="KW-1185">Reference proteome</keyword>
<evidence type="ECO:0000313" key="2">
    <source>
        <dbReference type="Proteomes" id="UP001057402"/>
    </source>
</evidence>
<gene>
    <name evidence="1" type="ORF">MLD38_007273</name>
</gene>
<reference evidence="2" key="1">
    <citation type="journal article" date="2023" name="Front. Plant Sci.">
        <title>Chromosomal-level genome assembly of Melastoma candidum provides insights into trichome evolution.</title>
        <authorList>
            <person name="Zhong Y."/>
            <person name="Wu W."/>
            <person name="Sun C."/>
            <person name="Zou P."/>
            <person name="Liu Y."/>
            <person name="Dai S."/>
            <person name="Zhou R."/>
        </authorList>
    </citation>
    <scope>NUCLEOTIDE SEQUENCE [LARGE SCALE GENOMIC DNA]</scope>
</reference>
<accession>A0ACB9RR51</accession>
<sequence length="499" mass="55180">MPPRNIPSYNSLLSSYVQDGDALGAWNLFLCLYRCRAALDAYTFTSVLSACQELPNHPVCGRQVHGLMVRMGADSGTVSKTAIVKLYSVYGSISEAVKAFEEIEHKDVISWNVLISSFLKTGFANEGIGVFGRMQRENVEFSEYTLCNVLKACAMGKAYRQGKQVHGAVITMGRDLVVLGTALIDFYSSVGCIEEALKVYGCFCHAGDRPMHNSILSACVRNKKYKQAFQIMSSMRPNIISLTSALAACSECSDFSIGKQIHCAVLRYGFTMDCQLSNALLDMYAKCGDINAAKIMFDRISKKDVFTWTTMIDAYGIHGCGLEAFELFHKMGEYAGDASPNNITLLSVLSACGHSGLVDKGRLCFDLARNKYGIEADPEHYACFIHGLGRAGLIEDAWAVYHEMVKGNFEPSPIIWAALLNASSLNQDFIRGEYAARHLMELERNKPANYVLVSNFYAAVGRWDIVDEVRRRILEKGQLKEAGSSRFYANPSTANHVKL</sequence>
<name>A0ACB9RR51_9MYRT</name>
<protein>
    <submittedName>
        <fullName evidence="1">Uncharacterized protein</fullName>
    </submittedName>
</protein>
<organism evidence="1 2">
    <name type="scientific">Melastoma candidum</name>
    <dbReference type="NCBI Taxonomy" id="119954"/>
    <lineage>
        <taxon>Eukaryota</taxon>
        <taxon>Viridiplantae</taxon>
        <taxon>Streptophyta</taxon>
        <taxon>Embryophyta</taxon>
        <taxon>Tracheophyta</taxon>
        <taxon>Spermatophyta</taxon>
        <taxon>Magnoliopsida</taxon>
        <taxon>eudicotyledons</taxon>
        <taxon>Gunneridae</taxon>
        <taxon>Pentapetalae</taxon>
        <taxon>rosids</taxon>
        <taxon>malvids</taxon>
        <taxon>Myrtales</taxon>
        <taxon>Melastomataceae</taxon>
        <taxon>Melastomatoideae</taxon>
        <taxon>Melastomateae</taxon>
        <taxon>Melastoma</taxon>
    </lineage>
</organism>
<dbReference type="EMBL" id="CM042882">
    <property type="protein sequence ID" value="KAI4381170.1"/>
    <property type="molecule type" value="Genomic_DNA"/>
</dbReference>
<comment type="caution">
    <text evidence="1">The sequence shown here is derived from an EMBL/GenBank/DDBJ whole genome shotgun (WGS) entry which is preliminary data.</text>
</comment>
<evidence type="ECO:0000313" key="1">
    <source>
        <dbReference type="EMBL" id="KAI4381170.1"/>
    </source>
</evidence>
<dbReference type="Proteomes" id="UP001057402">
    <property type="component" value="Chromosome 3"/>
</dbReference>
<proteinExistence type="predicted"/>